<dbReference type="Proteomes" id="UP000016511">
    <property type="component" value="Unassembled WGS sequence"/>
</dbReference>
<evidence type="ECO:0000256" key="4">
    <source>
        <dbReference type="ARBA" id="ARBA00022840"/>
    </source>
</evidence>
<dbReference type="SUPFAM" id="SSF52540">
    <property type="entry name" value="P-loop containing nucleoside triphosphate hydrolases"/>
    <property type="match status" value="1"/>
</dbReference>
<dbReference type="InterPro" id="IPR003439">
    <property type="entry name" value="ABC_transporter-like_ATP-bd"/>
</dbReference>
<feature type="domain" description="ABC transporter" evidence="5">
    <location>
        <begin position="18"/>
        <end position="245"/>
    </location>
</feature>
<dbReference type="InterPro" id="IPR017871">
    <property type="entry name" value="ABC_transporter-like_CS"/>
</dbReference>
<dbReference type="SMART" id="SM00382">
    <property type="entry name" value="AAA"/>
    <property type="match status" value="1"/>
</dbReference>
<evidence type="ECO:0000313" key="7">
    <source>
        <dbReference type="Proteomes" id="UP000016511"/>
    </source>
</evidence>
<dbReference type="InterPro" id="IPR003593">
    <property type="entry name" value="AAA+_ATPase"/>
</dbReference>
<dbReference type="Gene3D" id="3.40.50.300">
    <property type="entry name" value="P-loop containing nucleotide triphosphate hydrolases"/>
    <property type="match status" value="1"/>
</dbReference>
<dbReference type="GO" id="GO:0005524">
    <property type="term" value="F:ATP binding"/>
    <property type="evidence" value="ECO:0007669"/>
    <property type="project" value="UniProtKB-KW"/>
</dbReference>
<keyword evidence="3" id="KW-0547">Nucleotide-binding</keyword>
<dbReference type="PROSITE" id="PS00211">
    <property type="entry name" value="ABC_TRANSPORTER_1"/>
    <property type="match status" value="1"/>
</dbReference>
<dbReference type="GO" id="GO:0016887">
    <property type="term" value="F:ATP hydrolysis activity"/>
    <property type="evidence" value="ECO:0007669"/>
    <property type="project" value="InterPro"/>
</dbReference>
<sequence>MQVTDKHKQGVDSMTEMISTYKLSKQYDGVYRVKDLNLKVYEGDIYGFLGPNGAGKSTALKMLLGLVKPTDGGVNMFGKEFGANRLFILKNTGSLIESPSYYGHLSGLENMRVMQRLLNVPNRNVDEALRIVRLESHKGKKVSQYSLGMKQRLGIAMALMGFPKLLILDEPTNGLDPAGIQEIRELIQSLPQRFGMTVLISSHLLSEIDQIATKVGIINNGELIFQNSMDALRAQSKRTVALRTQNISEAKSILQKYRFTPVHQDDYLIFEDMPDEQIATINQLLVTSGIGVTRIEERRKKLEDIFLELTGKVSSL</sequence>
<organism evidence="6 7">
    <name type="scientific">Aneurinibacillus aneurinilyticus ATCC 12856</name>
    <dbReference type="NCBI Taxonomy" id="649747"/>
    <lineage>
        <taxon>Bacteria</taxon>
        <taxon>Bacillati</taxon>
        <taxon>Bacillota</taxon>
        <taxon>Bacilli</taxon>
        <taxon>Bacillales</taxon>
        <taxon>Paenibacillaceae</taxon>
        <taxon>Aneurinibacillus group</taxon>
        <taxon>Aneurinibacillus</taxon>
    </lineage>
</organism>
<dbReference type="PATRIC" id="fig|649747.3.peg.1370"/>
<comment type="caution">
    <text evidence="6">The sequence shown here is derived from an EMBL/GenBank/DDBJ whole genome shotgun (WGS) entry which is preliminary data.</text>
</comment>
<keyword evidence="4 6" id="KW-0067">ATP-binding</keyword>
<keyword evidence="2" id="KW-0813">Transport</keyword>
<accession>U1YE73</accession>
<dbReference type="Pfam" id="PF00005">
    <property type="entry name" value="ABC_tran"/>
    <property type="match status" value="1"/>
</dbReference>
<evidence type="ECO:0000256" key="1">
    <source>
        <dbReference type="ARBA" id="ARBA00005417"/>
    </source>
</evidence>
<dbReference type="STRING" id="649747.HMPREF0083_01511"/>
<dbReference type="PANTHER" id="PTHR43335">
    <property type="entry name" value="ABC TRANSPORTER, ATP-BINDING PROTEIN"/>
    <property type="match status" value="1"/>
</dbReference>
<dbReference type="HOGENOM" id="CLU_000604_1_2_9"/>
<dbReference type="PANTHER" id="PTHR43335:SF4">
    <property type="entry name" value="ABC TRANSPORTER, ATP-BINDING PROTEIN"/>
    <property type="match status" value="1"/>
</dbReference>
<dbReference type="InterPro" id="IPR027417">
    <property type="entry name" value="P-loop_NTPase"/>
</dbReference>
<evidence type="ECO:0000256" key="2">
    <source>
        <dbReference type="ARBA" id="ARBA00022448"/>
    </source>
</evidence>
<proteinExistence type="inferred from homology"/>
<evidence type="ECO:0000259" key="5">
    <source>
        <dbReference type="PROSITE" id="PS50893"/>
    </source>
</evidence>
<reference evidence="6 7" key="1">
    <citation type="submission" date="2013-08" db="EMBL/GenBank/DDBJ databases">
        <authorList>
            <person name="Weinstock G."/>
            <person name="Sodergren E."/>
            <person name="Wylie T."/>
            <person name="Fulton L."/>
            <person name="Fulton R."/>
            <person name="Fronick C."/>
            <person name="O'Laughlin M."/>
            <person name="Godfrey J."/>
            <person name="Miner T."/>
            <person name="Herter B."/>
            <person name="Appelbaum E."/>
            <person name="Cordes M."/>
            <person name="Lek S."/>
            <person name="Wollam A."/>
            <person name="Pepin K.H."/>
            <person name="Palsikar V.B."/>
            <person name="Mitreva M."/>
            <person name="Wilson R.K."/>
        </authorList>
    </citation>
    <scope>NUCLEOTIDE SEQUENCE [LARGE SCALE GENOMIC DNA]</scope>
    <source>
        <strain evidence="6 7">ATCC 12856</strain>
    </source>
</reference>
<name>U1YE73_ANEAE</name>
<dbReference type="EMBL" id="AWSJ01000099">
    <property type="protein sequence ID" value="ERI10387.1"/>
    <property type="molecule type" value="Genomic_DNA"/>
</dbReference>
<dbReference type="AlphaFoldDB" id="U1YE73"/>
<gene>
    <name evidence="6" type="ORF">HMPREF0083_01511</name>
</gene>
<dbReference type="PROSITE" id="PS50893">
    <property type="entry name" value="ABC_TRANSPORTER_2"/>
    <property type="match status" value="1"/>
</dbReference>
<keyword evidence="7" id="KW-1185">Reference proteome</keyword>
<protein>
    <submittedName>
        <fullName evidence="6">Putative bacitracin ABC transporter, ATP-binding protein BcrA</fullName>
    </submittedName>
</protein>
<comment type="similarity">
    <text evidence="1">Belongs to the ABC transporter superfamily.</text>
</comment>
<dbReference type="eggNOG" id="COG1131">
    <property type="taxonomic scope" value="Bacteria"/>
</dbReference>
<evidence type="ECO:0000256" key="3">
    <source>
        <dbReference type="ARBA" id="ARBA00022741"/>
    </source>
</evidence>
<evidence type="ECO:0000313" key="6">
    <source>
        <dbReference type="EMBL" id="ERI10387.1"/>
    </source>
</evidence>